<dbReference type="Proteomes" id="UP000003316">
    <property type="component" value="Unassembled WGS sequence"/>
</dbReference>
<evidence type="ECO:0000313" key="2">
    <source>
        <dbReference type="Proteomes" id="UP000003316"/>
    </source>
</evidence>
<name>E1LV84_STRMT</name>
<dbReference type="EMBL" id="AEDV01000103">
    <property type="protein sequence ID" value="EFN99608.1"/>
    <property type="molecule type" value="Genomic_DNA"/>
</dbReference>
<comment type="caution">
    <text evidence="1">The sequence shown here is derived from an EMBL/GenBank/DDBJ whole genome shotgun (WGS) entry which is preliminary data.</text>
</comment>
<evidence type="ECO:0000313" key="1">
    <source>
        <dbReference type="EMBL" id="EFN99608.1"/>
    </source>
</evidence>
<proteinExistence type="predicted"/>
<dbReference type="AlphaFoldDB" id="E1LV84"/>
<organism evidence="1 2">
    <name type="scientific">Streptococcus mitis SK597</name>
    <dbReference type="NCBI Taxonomy" id="585204"/>
    <lineage>
        <taxon>Bacteria</taxon>
        <taxon>Bacillati</taxon>
        <taxon>Bacillota</taxon>
        <taxon>Bacilli</taxon>
        <taxon>Lactobacillales</taxon>
        <taxon>Streptococcaceae</taxon>
        <taxon>Streptococcus</taxon>
        <taxon>Streptococcus mitis group</taxon>
    </lineage>
</organism>
<protein>
    <submittedName>
        <fullName evidence="1">Uncharacterized protein</fullName>
    </submittedName>
</protein>
<sequence length="37" mass="4310">MAFLELKNIEKPAKTRFASCGWSFLGTSFNEYTVYKM</sequence>
<reference evidence="1 2" key="1">
    <citation type="submission" date="2010-09" db="EMBL/GenBank/DDBJ databases">
        <authorList>
            <person name="Daugherty S.C."/>
            <person name="Tallon L.J."/>
            <person name="Jones K.M."/>
            <person name="Liu X."/>
            <person name="Kilian M."/>
            <person name="Tettelin H."/>
        </authorList>
    </citation>
    <scope>NUCLEOTIDE SEQUENCE [LARGE SCALE GENOMIC DNA]</scope>
    <source>
        <strain evidence="1 2">SK597</strain>
    </source>
</reference>
<gene>
    <name evidence="1" type="ORF">SMSK597_1873</name>
</gene>
<accession>E1LV84</accession>